<keyword evidence="4" id="KW-0378">Hydrolase</keyword>
<keyword evidence="7" id="KW-1185">Reference proteome</keyword>
<evidence type="ECO:0000313" key="7">
    <source>
        <dbReference type="Proteomes" id="UP000887013"/>
    </source>
</evidence>
<keyword evidence="4" id="KW-0482">Metalloprotease</keyword>
<dbReference type="GO" id="GO:0006508">
    <property type="term" value="P:proteolysis"/>
    <property type="evidence" value="ECO:0007669"/>
    <property type="project" value="UniProtKB-KW"/>
</dbReference>
<comment type="caution">
    <text evidence="3">Lacks conserved residue(s) required for the propagation of feature annotation.</text>
</comment>
<comment type="caution">
    <text evidence="6">The sequence shown here is derived from an EMBL/GenBank/DDBJ whole genome shotgun (WGS) entry which is preliminary data.</text>
</comment>
<reference evidence="6" key="1">
    <citation type="submission" date="2020-08" db="EMBL/GenBank/DDBJ databases">
        <title>Multicomponent nature underlies the extraordinary mechanical properties of spider dragline silk.</title>
        <authorList>
            <person name="Kono N."/>
            <person name="Nakamura H."/>
            <person name="Mori M."/>
            <person name="Yoshida Y."/>
            <person name="Ohtoshi R."/>
            <person name="Malay A.D."/>
            <person name="Moran D.A.P."/>
            <person name="Tomita M."/>
            <person name="Numata K."/>
            <person name="Arakawa K."/>
        </authorList>
    </citation>
    <scope>NUCLEOTIDE SEQUENCE</scope>
</reference>
<sequence length="244" mass="28161">MRNIGTTVLTIFAFCILNGPLLSKAQNSTTGNSSEPLMYYKLREGDIGNYTIKLWPRHQVAYEINQTDFSNRGIKIIKSKIDEWNDSVKNFKFVPRTMENDYLYIFSGHGCYSYIGRVGGEQYLSLESKICLRSGTILHGMGLTAGLINQQERPDRDQYIKVNFENIPDEWQSQFEKIADKVYFHTHPYDYGSITHYPMTSTVYTDAFEVRQSLVEDNKIGKAKHLSQLDIDKLNSMYNKTVMD</sequence>
<name>A0A8X6TB44_NEPPI</name>
<dbReference type="PANTHER" id="PTHR10127">
    <property type="entry name" value="DISCOIDIN, CUB, EGF, LAMININ , AND ZINC METALLOPROTEASE DOMAIN CONTAINING"/>
    <property type="match status" value="1"/>
</dbReference>
<dbReference type="Proteomes" id="UP000887013">
    <property type="component" value="Unassembled WGS sequence"/>
</dbReference>
<keyword evidence="4" id="KW-0862">Zinc</keyword>
<feature type="chain" id="PRO_5036518586" description="Metalloendopeptidase" evidence="4">
    <location>
        <begin position="26"/>
        <end position="244"/>
    </location>
</feature>
<protein>
    <recommendedName>
        <fullName evidence="4">Metalloendopeptidase</fullName>
        <ecNumber evidence="4">3.4.24.-</ecNumber>
    </recommendedName>
</protein>
<dbReference type="OrthoDB" id="291007at2759"/>
<dbReference type="EC" id="3.4.24.-" evidence="4"/>
<dbReference type="GO" id="GO:0004222">
    <property type="term" value="F:metalloendopeptidase activity"/>
    <property type="evidence" value="ECO:0007669"/>
    <property type="project" value="UniProtKB-UniRule"/>
</dbReference>
<dbReference type="InterPro" id="IPR001506">
    <property type="entry name" value="Peptidase_M12A"/>
</dbReference>
<accession>A0A8X6TB44</accession>
<comment type="function">
    <text evidence="2">Zinc metalloprotease. Provoques deadhesion of endothelial cells from cell cultures, and also degradation of fibronectin, fibrinogen and gelatin in vitro. Its role in the venom is not fully understood but it might act as a spreading factor that facilitates diffusion of other venom toxins. Alternatively, it might be involved in the proteolytic processing of other venom toxins or it might play a role in extra-oral digestion of prey.</text>
</comment>
<keyword evidence="4" id="KW-0479">Metal-binding</keyword>
<dbReference type="SUPFAM" id="SSF55486">
    <property type="entry name" value="Metalloproteases ('zincins'), catalytic domain"/>
    <property type="match status" value="1"/>
</dbReference>
<dbReference type="AlphaFoldDB" id="A0A8X6TB44"/>
<gene>
    <name evidence="6" type="primary">nas-6</name>
    <name evidence="6" type="ORF">NPIL_582821</name>
</gene>
<evidence type="ECO:0000256" key="4">
    <source>
        <dbReference type="RuleBase" id="RU361183"/>
    </source>
</evidence>
<feature type="domain" description="Peptidase M12A" evidence="5">
    <location>
        <begin position="44"/>
        <end position="241"/>
    </location>
</feature>
<dbReference type="EMBL" id="BMAW01100588">
    <property type="protein sequence ID" value="GFS95794.1"/>
    <property type="molecule type" value="Genomic_DNA"/>
</dbReference>
<dbReference type="InterPro" id="IPR006026">
    <property type="entry name" value="Peptidase_Metallo"/>
</dbReference>
<dbReference type="Pfam" id="PF01400">
    <property type="entry name" value="Astacin"/>
    <property type="match status" value="1"/>
</dbReference>
<feature type="signal peptide" evidence="4">
    <location>
        <begin position="1"/>
        <end position="25"/>
    </location>
</feature>
<evidence type="ECO:0000256" key="1">
    <source>
        <dbReference type="ARBA" id="ARBA00011245"/>
    </source>
</evidence>
<comment type="subunit">
    <text evidence="1">Monomer.</text>
</comment>
<evidence type="ECO:0000259" key="5">
    <source>
        <dbReference type="PROSITE" id="PS51864"/>
    </source>
</evidence>
<dbReference type="SMART" id="SM00235">
    <property type="entry name" value="ZnMc"/>
    <property type="match status" value="1"/>
</dbReference>
<evidence type="ECO:0000256" key="3">
    <source>
        <dbReference type="PROSITE-ProRule" id="PRU01211"/>
    </source>
</evidence>
<dbReference type="PRINTS" id="PR00480">
    <property type="entry name" value="ASTACIN"/>
</dbReference>
<evidence type="ECO:0000256" key="2">
    <source>
        <dbReference type="ARBA" id="ARBA00025529"/>
    </source>
</evidence>
<dbReference type="Gene3D" id="3.40.390.10">
    <property type="entry name" value="Collagenase (Catalytic Domain)"/>
    <property type="match status" value="1"/>
</dbReference>
<dbReference type="InterPro" id="IPR024079">
    <property type="entry name" value="MetalloPept_cat_dom_sf"/>
</dbReference>
<dbReference type="PANTHER" id="PTHR10127:SF850">
    <property type="entry name" value="METALLOENDOPEPTIDASE"/>
    <property type="match status" value="1"/>
</dbReference>
<proteinExistence type="predicted"/>
<evidence type="ECO:0000313" key="6">
    <source>
        <dbReference type="EMBL" id="GFS95794.1"/>
    </source>
</evidence>
<keyword evidence="4" id="KW-0645">Protease</keyword>
<dbReference type="GO" id="GO:0008270">
    <property type="term" value="F:zinc ion binding"/>
    <property type="evidence" value="ECO:0007669"/>
    <property type="project" value="InterPro"/>
</dbReference>
<keyword evidence="4" id="KW-0732">Signal</keyword>
<dbReference type="PROSITE" id="PS51864">
    <property type="entry name" value="ASTACIN"/>
    <property type="match status" value="1"/>
</dbReference>
<comment type="cofactor">
    <cofactor evidence="4">
        <name>Zn(2+)</name>
        <dbReference type="ChEBI" id="CHEBI:29105"/>
    </cofactor>
    <text evidence="4">Binds 1 zinc ion per subunit.</text>
</comment>
<organism evidence="6 7">
    <name type="scientific">Nephila pilipes</name>
    <name type="common">Giant wood spider</name>
    <name type="synonym">Nephila maculata</name>
    <dbReference type="NCBI Taxonomy" id="299642"/>
    <lineage>
        <taxon>Eukaryota</taxon>
        <taxon>Metazoa</taxon>
        <taxon>Ecdysozoa</taxon>
        <taxon>Arthropoda</taxon>
        <taxon>Chelicerata</taxon>
        <taxon>Arachnida</taxon>
        <taxon>Araneae</taxon>
        <taxon>Araneomorphae</taxon>
        <taxon>Entelegynae</taxon>
        <taxon>Araneoidea</taxon>
        <taxon>Nephilidae</taxon>
        <taxon>Nephila</taxon>
    </lineage>
</organism>